<accession>A0A345ZR85</accession>
<feature type="domain" description="Solute-binding protein family 3/N-terminal" evidence="4">
    <location>
        <begin position="22"/>
        <end position="231"/>
    </location>
</feature>
<keyword evidence="3" id="KW-0732">Signal</keyword>
<evidence type="ECO:0000256" key="2">
    <source>
        <dbReference type="ARBA" id="ARBA00010742"/>
    </source>
</evidence>
<name>A0A345ZR85_9HYPH</name>
<dbReference type="AlphaFoldDB" id="A0A345ZR85"/>
<dbReference type="InterPro" id="IPR015168">
    <property type="entry name" value="SsuA/THI5"/>
</dbReference>
<protein>
    <submittedName>
        <fullName evidence="5">ABC transporter substrate-binding protein</fullName>
    </submittedName>
</protein>
<organism evidence="5 6">
    <name type="scientific">Pseudolabrys taiwanensis</name>
    <dbReference type="NCBI Taxonomy" id="331696"/>
    <lineage>
        <taxon>Bacteria</taxon>
        <taxon>Pseudomonadati</taxon>
        <taxon>Pseudomonadota</taxon>
        <taxon>Alphaproteobacteria</taxon>
        <taxon>Hyphomicrobiales</taxon>
        <taxon>Xanthobacteraceae</taxon>
        <taxon>Pseudolabrys</taxon>
    </lineage>
</organism>
<gene>
    <name evidence="5" type="ORF">DW352_02205</name>
</gene>
<dbReference type="InterPro" id="IPR001638">
    <property type="entry name" value="Solute-binding_3/MltF_N"/>
</dbReference>
<dbReference type="Gene3D" id="3.40.190.10">
    <property type="entry name" value="Periplasmic binding protein-like II"/>
    <property type="match status" value="2"/>
</dbReference>
<keyword evidence="6" id="KW-1185">Reference proteome</keyword>
<dbReference type="PANTHER" id="PTHR30024">
    <property type="entry name" value="ALIPHATIC SULFONATES-BINDING PROTEIN-RELATED"/>
    <property type="match status" value="1"/>
</dbReference>
<dbReference type="SMART" id="SM00062">
    <property type="entry name" value="PBPb"/>
    <property type="match status" value="1"/>
</dbReference>
<dbReference type="SUPFAM" id="SSF53850">
    <property type="entry name" value="Periplasmic binding protein-like II"/>
    <property type="match status" value="1"/>
</dbReference>
<dbReference type="GO" id="GO:0042597">
    <property type="term" value="C:periplasmic space"/>
    <property type="evidence" value="ECO:0007669"/>
    <property type="project" value="UniProtKB-SubCell"/>
</dbReference>
<evidence type="ECO:0000259" key="4">
    <source>
        <dbReference type="SMART" id="SM00062"/>
    </source>
</evidence>
<sequence>MTATSSLPQLKVNVFPGGFNWGLYVGIDQGLFAAEGIDIAVLPTPNSVTQMTELSEGKFDIAMTAVDNIVAYREGQGEAPIGAQPEFFAFMGSDSGFLRLVAASEIASIENLRGKLLSVDALTTGYAFVLYEILRRNGMIAGDYRLRRVGGMIQRLNSMLDGNEVATLLSAPYNLVARSRGLTQLVSAVSVVGPYQGNVAAARRSWAQANRDKVVAFIRAYRRAIAWLYEPTNREQAIATLIRHVPGMSKDLAEASYPELLAPEDGFFRDCRIDLAGLRCVLDLRSRYATPQKQLSDPMQYCDLSYFVQAIAG</sequence>
<comment type="similarity">
    <text evidence="2">Belongs to the bacterial solute-binding protein SsuA/TauA family.</text>
</comment>
<evidence type="ECO:0000313" key="6">
    <source>
        <dbReference type="Proteomes" id="UP000254889"/>
    </source>
</evidence>
<dbReference type="Pfam" id="PF09084">
    <property type="entry name" value="NMT1"/>
    <property type="match status" value="1"/>
</dbReference>
<evidence type="ECO:0000256" key="3">
    <source>
        <dbReference type="ARBA" id="ARBA00022729"/>
    </source>
</evidence>
<dbReference type="PANTHER" id="PTHR30024:SF47">
    <property type="entry name" value="TAURINE-BINDING PERIPLASMIC PROTEIN"/>
    <property type="match status" value="1"/>
</dbReference>
<evidence type="ECO:0000313" key="5">
    <source>
        <dbReference type="EMBL" id="AXK79432.1"/>
    </source>
</evidence>
<proteinExistence type="inferred from homology"/>
<dbReference type="KEGG" id="ptaw:DW352_02205"/>
<dbReference type="GO" id="GO:0042918">
    <property type="term" value="P:alkanesulfonate transmembrane transport"/>
    <property type="evidence" value="ECO:0007669"/>
    <property type="project" value="TreeGrafter"/>
</dbReference>
<dbReference type="Proteomes" id="UP000254889">
    <property type="component" value="Chromosome"/>
</dbReference>
<comment type="subcellular location">
    <subcellularLocation>
        <location evidence="1">Periplasm</location>
    </subcellularLocation>
</comment>
<evidence type="ECO:0000256" key="1">
    <source>
        <dbReference type="ARBA" id="ARBA00004418"/>
    </source>
</evidence>
<dbReference type="OrthoDB" id="9815602at2"/>
<reference evidence="5 6" key="1">
    <citation type="submission" date="2018-07" db="EMBL/GenBank/DDBJ databases">
        <authorList>
            <person name="Quirk P.G."/>
            <person name="Krulwich T.A."/>
        </authorList>
    </citation>
    <scope>NUCLEOTIDE SEQUENCE [LARGE SCALE GENOMIC DNA]</scope>
    <source>
        <strain evidence="5 6">CC-BB4</strain>
    </source>
</reference>
<dbReference type="EMBL" id="CP031417">
    <property type="protein sequence ID" value="AXK79432.1"/>
    <property type="molecule type" value="Genomic_DNA"/>
</dbReference>
<dbReference type="RefSeq" id="WP_115688115.1">
    <property type="nucleotide sequence ID" value="NZ_CP031417.1"/>
</dbReference>